<feature type="non-terminal residue" evidence="2">
    <location>
        <position position="89"/>
    </location>
</feature>
<sequence>NKSSSVFFFLLLLLFVISLKNIVTGKWFEINACCLDVDRITSSWLNISNLLFYGKYIKVTVYISPCHLLATGCCQGADMVSVTLNNATG</sequence>
<organism evidence="2 3">
    <name type="scientific">Daphnia magna</name>
    <dbReference type="NCBI Taxonomy" id="35525"/>
    <lineage>
        <taxon>Eukaryota</taxon>
        <taxon>Metazoa</taxon>
        <taxon>Ecdysozoa</taxon>
        <taxon>Arthropoda</taxon>
        <taxon>Crustacea</taxon>
        <taxon>Branchiopoda</taxon>
        <taxon>Diplostraca</taxon>
        <taxon>Cladocera</taxon>
        <taxon>Anomopoda</taxon>
        <taxon>Daphniidae</taxon>
        <taxon>Daphnia</taxon>
    </lineage>
</organism>
<dbReference type="AlphaFoldDB" id="A0A164M7F4"/>
<evidence type="ECO:0000313" key="3">
    <source>
        <dbReference type="Proteomes" id="UP000076858"/>
    </source>
</evidence>
<dbReference type="Proteomes" id="UP000076858">
    <property type="component" value="Unassembled WGS sequence"/>
</dbReference>
<comment type="caution">
    <text evidence="2">The sequence shown here is derived from an EMBL/GenBank/DDBJ whole genome shotgun (WGS) entry which is preliminary data.</text>
</comment>
<protein>
    <submittedName>
        <fullName evidence="2">Uncharacterized protein</fullName>
    </submittedName>
</protein>
<name>A0A164M7F4_9CRUS</name>
<feature type="signal peptide" evidence="1">
    <location>
        <begin position="1"/>
        <end position="25"/>
    </location>
</feature>
<keyword evidence="3" id="KW-1185">Reference proteome</keyword>
<feature type="chain" id="PRO_5007851672" evidence="1">
    <location>
        <begin position="26"/>
        <end position="89"/>
    </location>
</feature>
<evidence type="ECO:0000313" key="2">
    <source>
        <dbReference type="EMBL" id="KZS04803.1"/>
    </source>
</evidence>
<accession>A0A164M7F4</accession>
<dbReference type="EMBL" id="LRGB01003056">
    <property type="protein sequence ID" value="KZS04803.1"/>
    <property type="molecule type" value="Genomic_DNA"/>
</dbReference>
<keyword evidence="1" id="KW-0732">Signal</keyword>
<reference evidence="2 3" key="1">
    <citation type="submission" date="2016-03" db="EMBL/GenBank/DDBJ databases">
        <title>EvidentialGene: Evidence-directed Construction of Genes on Genomes.</title>
        <authorList>
            <person name="Gilbert D.G."/>
            <person name="Choi J.-H."/>
            <person name="Mockaitis K."/>
            <person name="Colbourne J."/>
            <person name="Pfrender M."/>
        </authorList>
    </citation>
    <scope>NUCLEOTIDE SEQUENCE [LARGE SCALE GENOMIC DNA]</scope>
    <source>
        <strain evidence="2 3">Xinb3</strain>
        <tissue evidence="2">Complete organism</tissue>
    </source>
</reference>
<feature type="non-terminal residue" evidence="2">
    <location>
        <position position="1"/>
    </location>
</feature>
<evidence type="ECO:0000256" key="1">
    <source>
        <dbReference type="SAM" id="SignalP"/>
    </source>
</evidence>
<gene>
    <name evidence="2" type="ORF">APZ42_032167</name>
</gene>
<proteinExistence type="predicted"/>